<evidence type="ECO:0000313" key="7">
    <source>
        <dbReference type="EMBL" id="KAA1109587.1"/>
    </source>
</evidence>
<evidence type="ECO:0000313" key="8">
    <source>
        <dbReference type="Proteomes" id="UP000325313"/>
    </source>
</evidence>
<comment type="caution">
    <text evidence="6">The sequence shown here is derived from an EMBL/GenBank/DDBJ whole genome shotgun (WGS) entry which is preliminary data.</text>
</comment>
<dbReference type="InterPro" id="IPR026532">
    <property type="entry name" value="BRX1"/>
</dbReference>
<proteinExistence type="inferred from homology"/>
<evidence type="ECO:0000256" key="3">
    <source>
        <dbReference type="ARBA" id="ARBA00022517"/>
    </source>
</evidence>
<sequence length="71" mass="8016">MDEVERTGNCLKGSRPIITFGKEFEDEVHWKVCKEVLTNVFAAPKTAWKAKRFIWSLVEASSSLDGDGSLR</sequence>
<protein>
    <submittedName>
        <fullName evidence="6">Ribosome bioproteinsis protein brx1</fullName>
    </submittedName>
</protein>
<dbReference type="GO" id="GO:0019843">
    <property type="term" value="F:rRNA binding"/>
    <property type="evidence" value="ECO:0007669"/>
    <property type="project" value="InterPro"/>
</dbReference>
<dbReference type="InterPro" id="IPR007109">
    <property type="entry name" value="Brix"/>
</dbReference>
<name>A0A5B0MRU6_PUCGR</name>
<dbReference type="PANTHER" id="PTHR13634">
    <property type="entry name" value="RIBOSOME BIOGENESIS PROTEIN BRIX"/>
    <property type="match status" value="1"/>
</dbReference>
<comment type="subcellular location">
    <subcellularLocation>
        <location evidence="1">Nucleus</location>
        <location evidence="1">Nucleolus</location>
    </subcellularLocation>
</comment>
<reference evidence="6 8" key="1">
    <citation type="submission" date="2019-05" db="EMBL/GenBank/DDBJ databases">
        <title>Emergence of the Ug99 lineage of the wheat stem rust pathogen through somatic hybridization.</title>
        <authorList>
            <person name="Li F."/>
            <person name="Upadhyaya N.M."/>
            <person name="Sperschneider J."/>
            <person name="Matny O."/>
            <person name="Nguyen-Phuc H."/>
            <person name="Mago R."/>
            <person name="Raley C."/>
            <person name="Miller M.E."/>
            <person name="Silverstein K.A.T."/>
            <person name="Henningsen E."/>
            <person name="Hirsch C.D."/>
            <person name="Visser B."/>
            <person name="Pretorius Z.A."/>
            <person name="Steffenson B.J."/>
            <person name="Schwessinger B."/>
            <person name="Dodds P.N."/>
            <person name="Figueroa M."/>
        </authorList>
    </citation>
    <scope>NUCLEOTIDE SEQUENCE [LARGE SCALE GENOMIC DNA]</scope>
    <source>
        <strain evidence="6 8">Ug99</strain>
    </source>
</reference>
<keyword evidence="4" id="KW-0539">Nucleus</keyword>
<evidence type="ECO:0000259" key="5">
    <source>
        <dbReference type="Pfam" id="PF04427"/>
    </source>
</evidence>
<dbReference type="PANTHER" id="PTHR13634:SF0">
    <property type="entry name" value="RIBOSOME BIOGENESIS PROTEIN BRX1 HOMOLOG"/>
    <property type="match status" value="1"/>
</dbReference>
<evidence type="ECO:0000313" key="6">
    <source>
        <dbReference type="EMBL" id="KAA1078848.1"/>
    </source>
</evidence>
<organism evidence="6 8">
    <name type="scientific">Puccinia graminis f. sp. tritici</name>
    <dbReference type="NCBI Taxonomy" id="56615"/>
    <lineage>
        <taxon>Eukaryota</taxon>
        <taxon>Fungi</taxon>
        <taxon>Dikarya</taxon>
        <taxon>Basidiomycota</taxon>
        <taxon>Pucciniomycotina</taxon>
        <taxon>Pucciniomycetes</taxon>
        <taxon>Pucciniales</taxon>
        <taxon>Pucciniaceae</taxon>
        <taxon>Puccinia</taxon>
    </lineage>
</organism>
<evidence type="ECO:0000256" key="1">
    <source>
        <dbReference type="ARBA" id="ARBA00004604"/>
    </source>
</evidence>
<dbReference type="AlphaFoldDB" id="A0A5B0MRU6"/>
<dbReference type="GO" id="GO:0005730">
    <property type="term" value="C:nucleolus"/>
    <property type="evidence" value="ECO:0007669"/>
    <property type="project" value="UniProtKB-SubCell"/>
</dbReference>
<dbReference type="Pfam" id="PF04427">
    <property type="entry name" value="Brix"/>
    <property type="match status" value="1"/>
</dbReference>
<feature type="domain" description="Brix" evidence="5">
    <location>
        <begin position="1"/>
        <end position="48"/>
    </location>
</feature>
<evidence type="ECO:0000256" key="4">
    <source>
        <dbReference type="ARBA" id="ARBA00023242"/>
    </source>
</evidence>
<dbReference type="GO" id="GO:0006364">
    <property type="term" value="P:rRNA processing"/>
    <property type="evidence" value="ECO:0007669"/>
    <property type="project" value="InterPro"/>
</dbReference>
<dbReference type="GO" id="GO:0000027">
    <property type="term" value="P:ribosomal large subunit assembly"/>
    <property type="evidence" value="ECO:0007669"/>
    <property type="project" value="TreeGrafter"/>
</dbReference>
<accession>A0A5B0MRU6</accession>
<dbReference type="Proteomes" id="UP000325313">
    <property type="component" value="Unassembled WGS sequence"/>
</dbReference>
<comment type="similarity">
    <text evidence="2">Belongs to the BRX1 family.</text>
</comment>
<dbReference type="EMBL" id="VDEP01000304">
    <property type="protein sequence ID" value="KAA1109587.1"/>
    <property type="molecule type" value="Genomic_DNA"/>
</dbReference>
<evidence type="ECO:0000256" key="2">
    <source>
        <dbReference type="ARBA" id="ARBA00006369"/>
    </source>
</evidence>
<gene>
    <name evidence="6" type="primary">BRX1_2</name>
    <name evidence="7" type="synonym">BRX1_3</name>
    <name evidence="6" type="ORF">PGTUg99_008628</name>
    <name evidence="7" type="ORF">PGTUg99_024399</name>
</gene>
<dbReference type="EMBL" id="VDEP01000446">
    <property type="protein sequence ID" value="KAA1078848.1"/>
    <property type="molecule type" value="Genomic_DNA"/>
</dbReference>
<keyword evidence="3" id="KW-0690">Ribosome biogenesis</keyword>